<feature type="region of interest" description="Disordered" evidence="6">
    <location>
        <begin position="657"/>
        <end position="690"/>
    </location>
</feature>
<dbReference type="InterPro" id="IPR007724">
    <property type="entry name" value="Poly_GlycHdrlase"/>
</dbReference>
<evidence type="ECO:0000313" key="9">
    <source>
        <dbReference type="EMBL" id="CAI5718245.1"/>
    </source>
</evidence>
<dbReference type="GO" id="GO:0005737">
    <property type="term" value="C:cytoplasm"/>
    <property type="evidence" value="ECO:0007669"/>
    <property type="project" value="TreeGrafter"/>
</dbReference>
<evidence type="ECO:0000256" key="4">
    <source>
        <dbReference type="PIRSR" id="PIRSR607724-1"/>
    </source>
</evidence>
<dbReference type="InterPro" id="IPR048362">
    <property type="entry name" value="PARG_helical"/>
</dbReference>
<accession>A0AAV0TC46</accession>
<keyword evidence="10" id="KW-1185">Reference proteome</keyword>
<feature type="domain" description="PARG helical" evidence="8">
    <location>
        <begin position="198"/>
        <end position="355"/>
    </location>
</feature>
<dbReference type="PANTHER" id="PTHR12837:SF0">
    <property type="entry name" value="POLY(ADP-RIBOSE) GLYCOHYDROLASE"/>
    <property type="match status" value="1"/>
</dbReference>
<comment type="caution">
    <text evidence="9">The sequence shown here is derived from an EMBL/GenBank/DDBJ whole genome shotgun (WGS) entry which is preliminary data.</text>
</comment>
<evidence type="ECO:0000313" key="10">
    <source>
        <dbReference type="Proteomes" id="UP001162029"/>
    </source>
</evidence>
<dbReference type="AlphaFoldDB" id="A0AAV0TC46"/>
<dbReference type="GO" id="GO:0005634">
    <property type="term" value="C:nucleus"/>
    <property type="evidence" value="ECO:0007669"/>
    <property type="project" value="TreeGrafter"/>
</dbReference>
<protein>
    <recommendedName>
        <fullName evidence="2">poly(ADP-ribose) glycohydrolase</fullName>
        <ecNumber evidence="2">3.2.1.143</ecNumber>
    </recommendedName>
</protein>
<reference evidence="9" key="1">
    <citation type="submission" date="2022-12" db="EMBL/GenBank/DDBJ databases">
        <authorList>
            <person name="Webb A."/>
        </authorList>
    </citation>
    <scope>NUCLEOTIDE SEQUENCE</scope>
    <source>
        <strain evidence="9">Pd1</strain>
    </source>
</reference>
<evidence type="ECO:0000256" key="6">
    <source>
        <dbReference type="SAM" id="MobiDB-lite"/>
    </source>
</evidence>
<feature type="active site" evidence="4">
    <location>
        <position position="429"/>
    </location>
</feature>
<feature type="binding site" evidence="5">
    <location>
        <position position="469"/>
    </location>
    <ligand>
        <name>substrate</name>
    </ligand>
</feature>
<evidence type="ECO:0000256" key="5">
    <source>
        <dbReference type="PIRSR" id="PIRSR607724-2"/>
    </source>
</evidence>
<evidence type="ECO:0000256" key="1">
    <source>
        <dbReference type="ARBA" id="ARBA00009545"/>
    </source>
</evidence>
<evidence type="ECO:0000256" key="3">
    <source>
        <dbReference type="ARBA" id="ARBA00022801"/>
    </source>
</evidence>
<gene>
    <name evidence="9" type="ORF">PDE001_LOCUS1831</name>
</gene>
<feature type="binding site" evidence="5">
    <location>
        <position position="428"/>
    </location>
    <ligand>
        <name>substrate</name>
    </ligand>
</feature>
<keyword evidence="3" id="KW-0378">Hydrolase</keyword>
<dbReference type="InterPro" id="IPR036420">
    <property type="entry name" value="BRCT_dom_sf"/>
</dbReference>
<name>A0AAV0TC46_9STRA</name>
<organism evidence="9 10">
    <name type="scientific">Peronospora destructor</name>
    <dbReference type="NCBI Taxonomy" id="86335"/>
    <lineage>
        <taxon>Eukaryota</taxon>
        <taxon>Sar</taxon>
        <taxon>Stramenopiles</taxon>
        <taxon>Oomycota</taxon>
        <taxon>Peronosporomycetes</taxon>
        <taxon>Peronosporales</taxon>
        <taxon>Peronosporaceae</taxon>
        <taxon>Peronospora</taxon>
    </lineage>
</organism>
<dbReference type="GO" id="GO:1990966">
    <property type="term" value="P:ATP generation from poly-ADP-D-ribose"/>
    <property type="evidence" value="ECO:0007669"/>
    <property type="project" value="TreeGrafter"/>
</dbReference>
<evidence type="ECO:0000259" key="7">
    <source>
        <dbReference type="Pfam" id="PF05028"/>
    </source>
</evidence>
<dbReference type="EMBL" id="CANTFM010000323">
    <property type="protein sequence ID" value="CAI5718245.1"/>
    <property type="molecule type" value="Genomic_DNA"/>
</dbReference>
<evidence type="ECO:0000259" key="8">
    <source>
        <dbReference type="Pfam" id="PF20811"/>
    </source>
</evidence>
<dbReference type="Gene3D" id="3.40.50.10190">
    <property type="entry name" value="BRCT domain"/>
    <property type="match status" value="1"/>
</dbReference>
<evidence type="ECO:0000256" key="2">
    <source>
        <dbReference type="ARBA" id="ARBA00012255"/>
    </source>
</evidence>
<dbReference type="Proteomes" id="UP001162029">
    <property type="component" value="Unassembled WGS sequence"/>
</dbReference>
<dbReference type="GO" id="GO:0006282">
    <property type="term" value="P:regulation of DNA repair"/>
    <property type="evidence" value="ECO:0007669"/>
    <property type="project" value="InterPro"/>
</dbReference>
<dbReference type="GO" id="GO:0005975">
    <property type="term" value="P:carbohydrate metabolic process"/>
    <property type="evidence" value="ECO:0007669"/>
    <property type="project" value="InterPro"/>
</dbReference>
<dbReference type="Pfam" id="PF20811">
    <property type="entry name" value="PARG_cat_N"/>
    <property type="match status" value="1"/>
</dbReference>
<dbReference type="EC" id="3.2.1.143" evidence="2"/>
<feature type="binding site" evidence="5">
    <location>
        <position position="414"/>
    </location>
    <ligand>
        <name>substrate</name>
    </ligand>
</feature>
<proteinExistence type="inferred from homology"/>
<comment type="similarity">
    <text evidence="1">Belongs to the poly(ADP-ribose) glycohydrolase family.</text>
</comment>
<dbReference type="GO" id="GO:0009225">
    <property type="term" value="P:nucleotide-sugar metabolic process"/>
    <property type="evidence" value="ECO:0007669"/>
    <property type="project" value="TreeGrafter"/>
</dbReference>
<feature type="active site" evidence="4">
    <location>
        <position position="430"/>
    </location>
</feature>
<dbReference type="PANTHER" id="PTHR12837">
    <property type="entry name" value="POLY ADP-RIBOSE GLYCOHYDROLASE"/>
    <property type="match status" value="1"/>
</dbReference>
<dbReference type="GO" id="GO:0004649">
    <property type="term" value="F:poly(ADP-ribose) glycohydrolase activity"/>
    <property type="evidence" value="ECO:0007669"/>
    <property type="project" value="UniProtKB-EC"/>
</dbReference>
<feature type="active site" evidence="4">
    <location>
        <position position="411"/>
    </location>
</feature>
<dbReference type="Pfam" id="PF05028">
    <property type="entry name" value="PARG_cat_C"/>
    <property type="match status" value="1"/>
</dbReference>
<dbReference type="InterPro" id="IPR046372">
    <property type="entry name" value="PARG_cat_C"/>
</dbReference>
<sequence>MSCVLSLRGAIFAFHCLSPSERQELTALILHTNGKLYSKANARKRHIVYVITSFWADCKPTAEFKDISLQFVTSFWLHEMLRLRCWLDPGSNQFFEPPPRPKDLWLHYPVEYQDVEDVEKDTDMQDTSLNSMSLRVRLPCSPTFRFRGKVPLWPYIAAYLAQPIHDVYELTARLQLMTLSHPRRRFNCLEYAMNELLTMEEQDKFFKHVLPEMTRIVLALPQMFATPPPLLIPYESGGQVKACSDKYEAEAVETRVDANKEAQVMAQSHRFSKLQVLTLICGCFFGIFPDQDVTKSELGLQSRNTGQHGNNTGSDLIRFPHFTAVRLFSTPGTGKMVVLKGQKIRCLLQYFLRVVPLAVSKRNALSAEDVFRKENVLAKLKVLRIHSPQLHAATCVSGARIEDLGKHLQIDFANKFAGGGVFNSGCVQEEIRFLLSPELLVSCLLFAKLEPHEAFAVHGAERYSTYQGYGGSYVYGGNFEDTTPLESLPDGRLRRQCVVVGMDATDYGTERVQRQYTRGYVLRDLVKACAGFAYSEASGNEHCWPVASGNWGCGVFQGDRELKFLIQWLAASLCHRELVYALFERDLDLQTKVNTLLTLATSLKSHEWDQQSGGVIQWLLKFVLDELNFDRGMKGGHSVLKRASLSLERALMALQAPDSHQQITESKPKESQAEKAASSQTNLLSPDTKLKDCAIFTRREEQPDETMKKKPKVMKTEFHQSTMLDFCTPKQ</sequence>
<feature type="domain" description="PARG catalytic Macro" evidence="7">
    <location>
        <begin position="390"/>
        <end position="585"/>
    </location>
</feature>